<dbReference type="InterPro" id="IPR011495">
    <property type="entry name" value="Sig_transdc_His_kin_sub2_dim/P"/>
</dbReference>
<evidence type="ECO:0000256" key="1">
    <source>
        <dbReference type="ARBA" id="ARBA00000085"/>
    </source>
</evidence>
<feature type="coiled-coil region" evidence="8">
    <location>
        <begin position="348"/>
        <end position="375"/>
    </location>
</feature>
<keyword evidence="8" id="KW-0175">Coiled coil</keyword>
<keyword evidence="4 11" id="KW-0808">Transferase</keyword>
<dbReference type="RefSeq" id="WP_386737315.1">
    <property type="nucleotide sequence ID" value="NZ_JBHRXI010000029.1"/>
</dbReference>
<dbReference type="PANTHER" id="PTHR41523">
    <property type="entry name" value="TWO-COMPONENT SYSTEM SENSOR PROTEIN"/>
    <property type="match status" value="1"/>
</dbReference>
<evidence type="ECO:0000256" key="3">
    <source>
        <dbReference type="ARBA" id="ARBA00022553"/>
    </source>
</evidence>
<keyword evidence="9" id="KW-1133">Transmembrane helix</keyword>
<dbReference type="PANTHER" id="PTHR41523:SF8">
    <property type="entry name" value="ETHYLENE RESPONSE SENSOR PROTEIN"/>
    <property type="match status" value="1"/>
</dbReference>
<evidence type="ECO:0000256" key="7">
    <source>
        <dbReference type="ARBA" id="ARBA00022840"/>
    </source>
</evidence>
<dbReference type="Proteomes" id="UP001595629">
    <property type="component" value="Unassembled WGS sequence"/>
</dbReference>
<evidence type="ECO:0000256" key="9">
    <source>
        <dbReference type="SAM" id="Phobius"/>
    </source>
</evidence>
<feature type="transmembrane region" description="Helical" evidence="9">
    <location>
        <begin position="277"/>
        <end position="299"/>
    </location>
</feature>
<keyword evidence="5" id="KW-0547">Nucleotide-binding</keyword>
<reference evidence="12" key="1">
    <citation type="journal article" date="2019" name="Int. J. Syst. Evol. Microbiol.">
        <title>The Global Catalogue of Microorganisms (GCM) 10K type strain sequencing project: providing services to taxonomists for standard genome sequencing and annotation.</title>
        <authorList>
            <consortium name="The Broad Institute Genomics Platform"/>
            <consortium name="The Broad Institute Genome Sequencing Center for Infectious Disease"/>
            <person name="Wu L."/>
            <person name="Ma J."/>
        </authorList>
    </citation>
    <scope>NUCLEOTIDE SEQUENCE [LARGE SCALE GENOMIC DNA]</scope>
    <source>
        <strain evidence="12">KCTC 42911</strain>
    </source>
</reference>
<keyword evidence="7" id="KW-0067">ATP-binding</keyword>
<accession>A0ABV7TNI9</accession>
<evidence type="ECO:0000256" key="6">
    <source>
        <dbReference type="ARBA" id="ARBA00022777"/>
    </source>
</evidence>
<name>A0ABV7TNI9_9RHOB</name>
<evidence type="ECO:0000256" key="8">
    <source>
        <dbReference type="SAM" id="Coils"/>
    </source>
</evidence>
<organism evidence="11 12">
    <name type="scientific">Lutimaribacter marinistellae</name>
    <dbReference type="NCBI Taxonomy" id="1820329"/>
    <lineage>
        <taxon>Bacteria</taxon>
        <taxon>Pseudomonadati</taxon>
        <taxon>Pseudomonadota</taxon>
        <taxon>Alphaproteobacteria</taxon>
        <taxon>Rhodobacterales</taxon>
        <taxon>Roseobacteraceae</taxon>
        <taxon>Lutimaribacter</taxon>
    </lineage>
</organism>
<keyword evidence="12" id="KW-1185">Reference proteome</keyword>
<dbReference type="SUPFAM" id="SSF55874">
    <property type="entry name" value="ATPase domain of HSP90 chaperone/DNA topoisomerase II/histidine kinase"/>
    <property type="match status" value="1"/>
</dbReference>
<dbReference type="GO" id="GO:0004673">
    <property type="term" value="F:protein histidine kinase activity"/>
    <property type="evidence" value="ECO:0007669"/>
    <property type="project" value="UniProtKB-EC"/>
</dbReference>
<dbReference type="InterPro" id="IPR036890">
    <property type="entry name" value="HATPase_C_sf"/>
</dbReference>
<evidence type="ECO:0000256" key="4">
    <source>
        <dbReference type="ARBA" id="ARBA00022679"/>
    </source>
</evidence>
<dbReference type="EC" id="2.7.13.3" evidence="2"/>
<evidence type="ECO:0000313" key="12">
    <source>
        <dbReference type="Proteomes" id="UP001595629"/>
    </source>
</evidence>
<keyword evidence="9" id="KW-0812">Transmembrane</keyword>
<protein>
    <recommendedName>
        <fullName evidence="2">histidine kinase</fullName>
        <ecNumber evidence="2">2.7.13.3</ecNumber>
    </recommendedName>
</protein>
<proteinExistence type="predicted"/>
<comment type="caution">
    <text evidence="11">The sequence shown here is derived from an EMBL/GenBank/DDBJ whole genome shotgun (WGS) entry which is preliminary data.</text>
</comment>
<dbReference type="EMBL" id="JBHRXI010000029">
    <property type="protein sequence ID" value="MFC3616018.1"/>
    <property type="molecule type" value="Genomic_DNA"/>
</dbReference>
<keyword evidence="9" id="KW-0472">Membrane</keyword>
<dbReference type="Gene3D" id="3.30.565.10">
    <property type="entry name" value="Histidine kinase-like ATPase, C-terminal domain"/>
    <property type="match status" value="1"/>
</dbReference>
<feature type="domain" description="Signal transduction histidine kinase subgroup 2 dimerisation and phosphoacceptor" evidence="10">
    <location>
        <begin position="371"/>
        <end position="444"/>
    </location>
</feature>
<evidence type="ECO:0000259" key="10">
    <source>
        <dbReference type="Pfam" id="PF07568"/>
    </source>
</evidence>
<gene>
    <name evidence="11" type="ORF">ACFORG_19880</name>
</gene>
<dbReference type="Gene3D" id="3.30.450.20">
    <property type="entry name" value="PAS domain"/>
    <property type="match status" value="1"/>
</dbReference>
<keyword evidence="6 11" id="KW-0418">Kinase</keyword>
<evidence type="ECO:0000256" key="5">
    <source>
        <dbReference type="ARBA" id="ARBA00022741"/>
    </source>
</evidence>
<sequence length="583" mass="63332">MTGGGRRAALQSLRVYLSLILSIAILPVGFIAVQQTSNVVRDAQALQEQDFLFRTTQAARTEQALLRRAQGAASSLGAAAVELADDPATCSRIMKDFVGSSHEYVFAGFVPTDGQMDCSSGDAPMDMSQVAGWQEFIENPKVNYAASTRGVVSEQSVLIVTVPVFDRIGGELLGGASVSVPHSLTDTLLSVQIDDLHLALLNPEGDILSASTGIDATFIFDGLSLEPGEMDVHANGQTFYVTLPDDVTYLAALVPMVEGDIYALGLWNTDTVRFESVGLWSAIFPILMWVVAIGVAIFAQERLVLRHLERLRRSMNAFSVDEPRDSFALLDRPPQEVADIAETYNLMVARIMTDRAELEDNLRQKELLLREVHHRVKNNLQLIASILNMQMRTVPQGPAKDVLRRVQDRVMSIASIHKALYTGEDVTAVRADLLLEEVVRSAFRLGVSTGSDVVTEFRSDPLQLDPDQAVPLALLANECVTNAIKNVGRTQSGEASIIVTLQCNDLGNVTLHVENTLGDKLHDAGAEDGSGLGTRLIEAFVSQLGGELSQGEENEHYVVEIVFHALSLPVERHELAGTKPPTA</sequence>
<dbReference type="Pfam" id="PF07568">
    <property type="entry name" value="HisKA_2"/>
    <property type="match status" value="1"/>
</dbReference>
<evidence type="ECO:0000313" key="11">
    <source>
        <dbReference type="EMBL" id="MFC3616018.1"/>
    </source>
</evidence>
<keyword evidence="3" id="KW-0597">Phosphoprotein</keyword>
<evidence type="ECO:0000256" key="2">
    <source>
        <dbReference type="ARBA" id="ARBA00012438"/>
    </source>
</evidence>
<feature type="transmembrane region" description="Helical" evidence="9">
    <location>
        <begin position="12"/>
        <end position="33"/>
    </location>
</feature>
<comment type="catalytic activity">
    <reaction evidence="1">
        <text>ATP + protein L-histidine = ADP + protein N-phospho-L-histidine.</text>
        <dbReference type="EC" id="2.7.13.3"/>
    </reaction>
</comment>